<sequence>MKVIETFLRSKQGGDDGGEDRLFTGASFVAVIDGATAKSGQAMKDQPSPGARAAEAAMTAIASFEAGIAPDDAFRRIESAISAAASRTDGETPKAVCAIYSRARREIWRVGDISVRIGQQTHPGEKLVDRIAAAYRAALLRTYLLEGHDALALRASDPGREAILPLLRRQDMFENGPAEDPLSYAVLDGSGRCIGRVEVFPVPPGADIVLCSDGYLGPAATLAEAEQRLEDDLMRDPLRIGEFATTKAVGPDAVSFDDRAYIRVRTD</sequence>
<evidence type="ECO:0000313" key="1">
    <source>
        <dbReference type="EMBL" id="GGG90916.1"/>
    </source>
</evidence>
<gene>
    <name evidence="1" type="ORF">GCM10007420_02640</name>
</gene>
<dbReference type="EMBL" id="BMFS01000001">
    <property type="protein sequence ID" value="GGG90916.1"/>
    <property type="molecule type" value="Genomic_DNA"/>
</dbReference>
<dbReference type="Proteomes" id="UP000648722">
    <property type="component" value="Unassembled WGS sequence"/>
</dbReference>
<name>A0ABQ1XD43_9PROT</name>
<protein>
    <recommendedName>
        <fullName evidence="3">PPM-type phosphatase domain-containing protein</fullName>
    </recommendedName>
</protein>
<accession>A0ABQ1XD43</accession>
<evidence type="ECO:0000313" key="2">
    <source>
        <dbReference type="Proteomes" id="UP000648722"/>
    </source>
</evidence>
<comment type="caution">
    <text evidence="1">The sequence shown here is derived from an EMBL/GenBank/DDBJ whole genome shotgun (WGS) entry which is preliminary data.</text>
</comment>
<organism evidence="1 2">
    <name type="scientific">Glycocaulis albus</name>
    <dbReference type="NCBI Taxonomy" id="1382801"/>
    <lineage>
        <taxon>Bacteria</taxon>
        <taxon>Pseudomonadati</taxon>
        <taxon>Pseudomonadota</taxon>
        <taxon>Alphaproteobacteria</taxon>
        <taxon>Maricaulales</taxon>
        <taxon>Maricaulaceae</taxon>
        <taxon>Glycocaulis</taxon>
    </lineage>
</organism>
<dbReference type="RefSeq" id="WP_188450747.1">
    <property type="nucleotide sequence ID" value="NZ_BMFS01000001.1"/>
</dbReference>
<keyword evidence="2" id="KW-1185">Reference proteome</keyword>
<proteinExistence type="predicted"/>
<reference evidence="2" key="1">
    <citation type="journal article" date="2019" name="Int. J. Syst. Evol. Microbiol.">
        <title>The Global Catalogue of Microorganisms (GCM) 10K type strain sequencing project: providing services to taxonomists for standard genome sequencing and annotation.</title>
        <authorList>
            <consortium name="The Broad Institute Genomics Platform"/>
            <consortium name="The Broad Institute Genome Sequencing Center for Infectious Disease"/>
            <person name="Wu L."/>
            <person name="Ma J."/>
        </authorList>
    </citation>
    <scope>NUCLEOTIDE SEQUENCE [LARGE SCALE GENOMIC DNA]</scope>
    <source>
        <strain evidence="2">CGMCC 1.12766</strain>
    </source>
</reference>
<evidence type="ECO:0008006" key="3">
    <source>
        <dbReference type="Google" id="ProtNLM"/>
    </source>
</evidence>